<gene>
    <name evidence="1" type="ORF">BN983_03376</name>
</gene>
<dbReference type="AlphaFoldDB" id="A0A024P8K1"/>
<proteinExistence type="predicted"/>
<evidence type="ECO:0000313" key="2">
    <source>
        <dbReference type="Proteomes" id="UP000028868"/>
    </source>
</evidence>
<organism evidence="1 2">
    <name type="scientific">Halobacillus karajensis</name>
    <dbReference type="NCBI Taxonomy" id="195088"/>
    <lineage>
        <taxon>Bacteria</taxon>
        <taxon>Bacillati</taxon>
        <taxon>Bacillota</taxon>
        <taxon>Bacilli</taxon>
        <taxon>Bacillales</taxon>
        <taxon>Bacillaceae</taxon>
        <taxon>Halobacillus</taxon>
    </lineage>
</organism>
<keyword evidence="2" id="KW-1185">Reference proteome</keyword>
<dbReference type="EMBL" id="CCDI010000004">
    <property type="protein sequence ID" value="CDQ25071.1"/>
    <property type="molecule type" value="Genomic_DNA"/>
</dbReference>
<name>A0A024P8K1_9BACI</name>
<protein>
    <recommendedName>
        <fullName evidence="3">GNAT family N-acetyltransferase</fullName>
    </recommendedName>
</protein>
<dbReference type="Proteomes" id="UP000028868">
    <property type="component" value="Unassembled WGS sequence"/>
</dbReference>
<comment type="caution">
    <text evidence="1">The sequence shown here is derived from an EMBL/GenBank/DDBJ whole genome shotgun (WGS) entry which is preliminary data.</text>
</comment>
<sequence>MIRLLQSTDAKDYWGLRLNALRDNPEAFVISYEEL</sequence>
<evidence type="ECO:0008006" key="3">
    <source>
        <dbReference type="Google" id="ProtNLM"/>
    </source>
</evidence>
<accession>A0A024P8K1</accession>
<reference evidence="2" key="1">
    <citation type="submission" date="2014-03" db="EMBL/GenBank/DDBJ databases">
        <authorList>
            <person name="Urmite Genomes U."/>
        </authorList>
    </citation>
    <scope>NUCLEOTIDE SEQUENCE [LARGE SCALE GENOMIC DNA]</scope>
    <source>
        <strain evidence="2">HD-03</strain>
    </source>
</reference>
<reference evidence="1 2" key="2">
    <citation type="submission" date="2014-05" db="EMBL/GenBank/DDBJ databases">
        <title>Draft genome sequence of Halobacillus karajensis HK-03.</title>
        <authorList>
            <person name="Khelaifia S."/>
            <person name="Croce O."/>
            <person name="Lagier J.C."/>
            <person name="Raoult D."/>
        </authorList>
    </citation>
    <scope>NUCLEOTIDE SEQUENCE [LARGE SCALE GENOMIC DNA]</scope>
    <source>
        <strain evidence="1 2">HD-03</strain>
    </source>
</reference>
<evidence type="ECO:0000313" key="1">
    <source>
        <dbReference type="EMBL" id="CDQ25071.1"/>
    </source>
</evidence>